<feature type="compositionally biased region" description="Polar residues" evidence="1">
    <location>
        <begin position="14"/>
        <end position="35"/>
    </location>
</feature>
<evidence type="ECO:0000313" key="2">
    <source>
        <dbReference type="EMBL" id="CAB1459012.1"/>
    </source>
</evidence>
<feature type="region of interest" description="Disordered" evidence="1">
    <location>
        <begin position="1"/>
        <end position="37"/>
    </location>
</feature>
<protein>
    <submittedName>
        <fullName evidence="2">Uncharacterized protein</fullName>
    </submittedName>
</protein>
<gene>
    <name evidence="2" type="ORF">PLEPLA_LOCUS46848</name>
</gene>
<evidence type="ECO:0000256" key="1">
    <source>
        <dbReference type="SAM" id="MobiDB-lite"/>
    </source>
</evidence>
<dbReference type="AlphaFoldDB" id="A0A9N7W1B1"/>
<comment type="caution">
    <text evidence="2">The sequence shown here is derived from an EMBL/GenBank/DDBJ whole genome shotgun (WGS) entry which is preliminary data.</text>
</comment>
<sequence length="109" mass="11664">MKGRRHRSHHTAQGPVSTSRGHLSPSSSEPVLSYQSASPSAASLTTLLRSPACQQTRRKTQVEPCSRALSGKQCPNKPAVICRAGSINQAESWARASDSTGGWRGTECF</sequence>
<evidence type="ECO:0000313" key="3">
    <source>
        <dbReference type="Proteomes" id="UP001153269"/>
    </source>
</evidence>
<dbReference type="EMBL" id="CADEAL010004413">
    <property type="protein sequence ID" value="CAB1459012.1"/>
    <property type="molecule type" value="Genomic_DNA"/>
</dbReference>
<organism evidence="2 3">
    <name type="scientific">Pleuronectes platessa</name>
    <name type="common">European plaice</name>
    <dbReference type="NCBI Taxonomy" id="8262"/>
    <lineage>
        <taxon>Eukaryota</taxon>
        <taxon>Metazoa</taxon>
        <taxon>Chordata</taxon>
        <taxon>Craniata</taxon>
        <taxon>Vertebrata</taxon>
        <taxon>Euteleostomi</taxon>
        <taxon>Actinopterygii</taxon>
        <taxon>Neopterygii</taxon>
        <taxon>Teleostei</taxon>
        <taxon>Neoteleostei</taxon>
        <taxon>Acanthomorphata</taxon>
        <taxon>Carangaria</taxon>
        <taxon>Pleuronectiformes</taxon>
        <taxon>Pleuronectoidei</taxon>
        <taxon>Pleuronectidae</taxon>
        <taxon>Pleuronectes</taxon>
    </lineage>
</organism>
<proteinExistence type="predicted"/>
<accession>A0A9N7W1B1</accession>
<feature type="compositionally biased region" description="Basic residues" evidence="1">
    <location>
        <begin position="1"/>
        <end position="10"/>
    </location>
</feature>
<keyword evidence="3" id="KW-1185">Reference proteome</keyword>
<reference evidence="2" key="1">
    <citation type="submission" date="2020-03" db="EMBL/GenBank/DDBJ databases">
        <authorList>
            <person name="Weist P."/>
        </authorList>
    </citation>
    <scope>NUCLEOTIDE SEQUENCE</scope>
</reference>
<name>A0A9N7W1B1_PLEPL</name>
<dbReference type="Proteomes" id="UP001153269">
    <property type="component" value="Unassembled WGS sequence"/>
</dbReference>